<keyword evidence="2" id="KW-1185">Reference proteome</keyword>
<evidence type="ECO:0000313" key="2">
    <source>
        <dbReference type="Proteomes" id="UP001219525"/>
    </source>
</evidence>
<dbReference type="InterPro" id="IPR059179">
    <property type="entry name" value="MLKL-like_MCAfunc"/>
</dbReference>
<organism evidence="1 2">
    <name type="scientific">Mycena pura</name>
    <dbReference type="NCBI Taxonomy" id="153505"/>
    <lineage>
        <taxon>Eukaryota</taxon>
        <taxon>Fungi</taxon>
        <taxon>Dikarya</taxon>
        <taxon>Basidiomycota</taxon>
        <taxon>Agaricomycotina</taxon>
        <taxon>Agaricomycetes</taxon>
        <taxon>Agaricomycetidae</taxon>
        <taxon>Agaricales</taxon>
        <taxon>Marasmiineae</taxon>
        <taxon>Mycenaceae</taxon>
        <taxon>Mycena</taxon>
    </lineage>
</organism>
<evidence type="ECO:0000313" key="1">
    <source>
        <dbReference type="EMBL" id="KAJ7205236.1"/>
    </source>
</evidence>
<dbReference type="AlphaFoldDB" id="A0AAD6YEA0"/>
<dbReference type="EMBL" id="JARJCW010000044">
    <property type="protein sequence ID" value="KAJ7205236.1"/>
    <property type="molecule type" value="Genomic_DNA"/>
</dbReference>
<comment type="caution">
    <text evidence="1">The sequence shown here is derived from an EMBL/GenBank/DDBJ whole genome shotgun (WGS) entry which is preliminary data.</text>
</comment>
<dbReference type="CDD" id="cd21037">
    <property type="entry name" value="MLKL_NTD"/>
    <property type="match status" value="1"/>
</dbReference>
<gene>
    <name evidence="1" type="ORF">GGX14DRAFT_645121</name>
</gene>
<accession>A0AAD6YEA0</accession>
<reference evidence="1" key="1">
    <citation type="submission" date="2023-03" db="EMBL/GenBank/DDBJ databases">
        <title>Massive genome expansion in bonnet fungi (Mycena s.s.) driven by repeated elements and novel gene families across ecological guilds.</title>
        <authorList>
            <consortium name="Lawrence Berkeley National Laboratory"/>
            <person name="Harder C.B."/>
            <person name="Miyauchi S."/>
            <person name="Viragh M."/>
            <person name="Kuo A."/>
            <person name="Thoen E."/>
            <person name="Andreopoulos B."/>
            <person name="Lu D."/>
            <person name="Skrede I."/>
            <person name="Drula E."/>
            <person name="Henrissat B."/>
            <person name="Morin E."/>
            <person name="Kohler A."/>
            <person name="Barry K."/>
            <person name="LaButti K."/>
            <person name="Morin E."/>
            <person name="Salamov A."/>
            <person name="Lipzen A."/>
            <person name="Mereny Z."/>
            <person name="Hegedus B."/>
            <person name="Baldrian P."/>
            <person name="Stursova M."/>
            <person name="Weitz H."/>
            <person name="Taylor A."/>
            <person name="Grigoriev I.V."/>
            <person name="Nagy L.G."/>
            <person name="Martin F."/>
            <person name="Kauserud H."/>
        </authorList>
    </citation>
    <scope>NUCLEOTIDE SEQUENCE</scope>
    <source>
        <strain evidence="1">9144</strain>
    </source>
</reference>
<proteinExistence type="predicted"/>
<protein>
    <submittedName>
        <fullName evidence="1">Uncharacterized protein</fullName>
    </submittedName>
</protein>
<sequence>MRSLFALIVGIDQYQSNEVSNLQGCVRNAETMRNALQYAANSQCNLLAASCITSSAIQTAFEAQPINQPSNLLHNVHVAVAGRQSAPAITENALWISGPNLESLFSPLELVPESFELRTPERVSRLPRRFTWWKQKTGEDGRWDKDEPAPTFLRRRDSQREADGWKRTREVGAFSNFSVLVVLLFTMFDPRHGLLKAGTAVSKFIPVPGLNVAANLLLGIWDNLQGVETNRQECLSLAQRCAELLLSIQKELVEIFTRVRDLLLAAAQGHFLKRYFRREEISREIASCNASISDALTMFSLSVQMRILKRVTEPESRGHAQQDVRAIIISQAELAALSREHKDSPPVLGLPPFPVPPRPVAHAECVGNRCSLCRNLFPEGTEIEILGIVEVHFFLPSVDALRLLTMGQVTPHTQQHPSCRIQESTT</sequence>
<name>A0AAD6YEA0_9AGAR</name>
<dbReference type="Gene3D" id="3.40.50.1460">
    <property type="match status" value="1"/>
</dbReference>
<dbReference type="Proteomes" id="UP001219525">
    <property type="component" value="Unassembled WGS sequence"/>
</dbReference>